<organism evidence="2 3">
    <name type="scientific">Larkinella punicea</name>
    <dbReference type="NCBI Taxonomy" id="2315727"/>
    <lineage>
        <taxon>Bacteria</taxon>
        <taxon>Pseudomonadati</taxon>
        <taxon>Bacteroidota</taxon>
        <taxon>Cytophagia</taxon>
        <taxon>Cytophagales</taxon>
        <taxon>Spirosomataceae</taxon>
        <taxon>Larkinella</taxon>
    </lineage>
</organism>
<accession>A0A368JMX9</accession>
<evidence type="ECO:0000313" key="3">
    <source>
        <dbReference type="Proteomes" id="UP000253383"/>
    </source>
</evidence>
<reference evidence="2 3" key="1">
    <citation type="submission" date="2018-07" db="EMBL/GenBank/DDBJ databases">
        <title>Genome analysis of Larkinella rosea.</title>
        <authorList>
            <person name="Zhou Z."/>
            <person name="Wang G."/>
        </authorList>
    </citation>
    <scope>NUCLEOTIDE SEQUENCE [LARGE SCALE GENOMIC DNA]</scope>
    <source>
        <strain evidence="3">zzj9</strain>
    </source>
</reference>
<keyword evidence="3" id="KW-1185">Reference proteome</keyword>
<dbReference type="EMBL" id="QOWE01000015">
    <property type="protein sequence ID" value="RCR68014.1"/>
    <property type="molecule type" value="Genomic_DNA"/>
</dbReference>
<gene>
    <name evidence="2" type="ORF">DUE52_18265</name>
</gene>
<keyword evidence="1" id="KW-0732">Signal</keyword>
<dbReference type="InterPro" id="IPR005901">
    <property type="entry name" value="GLPGLI"/>
</dbReference>
<dbReference type="AlphaFoldDB" id="A0A368JMX9"/>
<protein>
    <submittedName>
        <fullName evidence="2">GLPGLI family protein</fullName>
    </submittedName>
</protein>
<proteinExistence type="predicted"/>
<evidence type="ECO:0000313" key="2">
    <source>
        <dbReference type="EMBL" id="RCR68014.1"/>
    </source>
</evidence>
<feature type="signal peptide" evidence="1">
    <location>
        <begin position="1"/>
        <end position="20"/>
    </location>
</feature>
<feature type="chain" id="PRO_5016919330" evidence="1">
    <location>
        <begin position="21"/>
        <end position="250"/>
    </location>
</feature>
<sequence length="250" mass="29094">MIMKKLLILLLVMIGAPSMAQKMEGVVTYDRTQDYVKIMSRMTFLSLDQKERMKATNKNYSSRPTQMVLYFNEDQSLYTNESEYWRSENGQWSYRNSDYIIRRDFKQETKSDVIEMLGRTYLIDDSLKTPQWKILNQLKDIAGHICMKAETEDPIKQQKVVAWFAQDIPVSAGPEQYFGLPGLILELDLNDGDAVVTASKIEMRDVSKELTATKKIKGKKIKTADYDKLIKDHIQTSTKAQENPYWTIRY</sequence>
<dbReference type="Proteomes" id="UP000253383">
    <property type="component" value="Unassembled WGS sequence"/>
</dbReference>
<dbReference type="OrthoDB" id="1440774at2"/>
<dbReference type="NCBIfam" id="TIGR01200">
    <property type="entry name" value="GLPGLI"/>
    <property type="match status" value="1"/>
</dbReference>
<comment type="caution">
    <text evidence="2">The sequence shown here is derived from an EMBL/GenBank/DDBJ whole genome shotgun (WGS) entry which is preliminary data.</text>
</comment>
<evidence type="ECO:0000256" key="1">
    <source>
        <dbReference type="SAM" id="SignalP"/>
    </source>
</evidence>
<dbReference type="Pfam" id="PF09697">
    <property type="entry name" value="Porph_ging"/>
    <property type="match status" value="1"/>
</dbReference>
<name>A0A368JMX9_9BACT</name>